<evidence type="ECO:0000259" key="8">
    <source>
        <dbReference type="Pfam" id="PF10502"/>
    </source>
</evidence>
<gene>
    <name evidence="9" type="ORF">AZF04_16640</name>
</gene>
<sequence length="185" mass="21208">MVLEDNMKEELKSWATSIAVGIVIACLCKAFLFAPMTVFGESMSPTFEDQDRLMISKITSIERLDVIVFEAPNMLEERYIKRVIGLPGDRIEMKNDQLLVNDEIIEEPYIWGNGDDKFLGKITEDFTLEEMFGVSEVPNGMYFVLGDNRRRSLDSRNFGFISEEIVIGEVKLRFYPFSSFGFPSE</sequence>
<dbReference type="InterPro" id="IPR000223">
    <property type="entry name" value="Pept_S26A_signal_pept_1"/>
</dbReference>
<feature type="transmembrane region" description="Helical" evidence="7">
    <location>
        <begin position="14"/>
        <end position="34"/>
    </location>
</feature>
<evidence type="ECO:0000256" key="6">
    <source>
        <dbReference type="PIRSR" id="PIRSR600223-1"/>
    </source>
</evidence>
<evidence type="ECO:0000256" key="7">
    <source>
        <dbReference type="RuleBase" id="RU362042"/>
    </source>
</evidence>
<dbReference type="STRING" id="519424.AZF04_16640"/>
<accession>A0A162ENI9</accession>
<keyword evidence="5 7" id="KW-0378">Hydrolase</keyword>
<dbReference type="InterPro" id="IPR036286">
    <property type="entry name" value="LexA/Signal_pep-like_sf"/>
</dbReference>
<dbReference type="EC" id="3.4.21.89" evidence="4 7"/>
<dbReference type="InterPro" id="IPR019757">
    <property type="entry name" value="Pept_S26A_signal_pept_1_Lys-AS"/>
</dbReference>
<keyword evidence="10" id="KW-1185">Reference proteome</keyword>
<dbReference type="SUPFAM" id="SSF51306">
    <property type="entry name" value="LexA/Signal peptidase"/>
    <property type="match status" value="1"/>
</dbReference>
<dbReference type="NCBIfam" id="TIGR02227">
    <property type="entry name" value="sigpep_I_bact"/>
    <property type="match status" value="1"/>
</dbReference>
<keyword evidence="7" id="KW-0645">Protease</keyword>
<dbReference type="InterPro" id="IPR019533">
    <property type="entry name" value="Peptidase_S26"/>
</dbReference>
<organism evidence="9 10">
    <name type="scientific">Alkalihalobacillus trypoxylicola</name>
    <dbReference type="NCBI Taxonomy" id="519424"/>
    <lineage>
        <taxon>Bacteria</taxon>
        <taxon>Bacillati</taxon>
        <taxon>Bacillota</taxon>
        <taxon>Bacilli</taxon>
        <taxon>Bacillales</taxon>
        <taxon>Bacillaceae</taxon>
        <taxon>Alkalihalobacillus</taxon>
    </lineage>
</organism>
<dbReference type="PROSITE" id="PS00761">
    <property type="entry name" value="SPASE_I_3"/>
    <property type="match status" value="1"/>
</dbReference>
<dbReference type="Pfam" id="PF10502">
    <property type="entry name" value="Peptidase_S26"/>
    <property type="match status" value="1"/>
</dbReference>
<comment type="similarity">
    <text evidence="3 7">Belongs to the peptidase S26 family.</text>
</comment>
<dbReference type="GO" id="GO:0004252">
    <property type="term" value="F:serine-type endopeptidase activity"/>
    <property type="evidence" value="ECO:0007669"/>
    <property type="project" value="InterPro"/>
</dbReference>
<protein>
    <recommendedName>
        <fullName evidence="4 7">Signal peptidase I</fullName>
        <ecNumber evidence="4 7">3.4.21.89</ecNumber>
    </recommendedName>
</protein>
<keyword evidence="7" id="KW-0812">Transmembrane</keyword>
<dbReference type="PANTHER" id="PTHR43390">
    <property type="entry name" value="SIGNAL PEPTIDASE I"/>
    <property type="match status" value="1"/>
</dbReference>
<comment type="catalytic activity">
    <reaction evidence="1 7">
        <text>Cleavage of hydrophobic, N-terminal signal or leader sequences from secreted and periplasmic proteins.</text>
        <dbReference type="EC" id="3.4.21.89"/>
    </reaction>
</comment>
<feature type="active site" evidence="6">
    <location>
        <position position="42"/>
    </location>
</feature>
<dbReference type="GO" id="GO:0005886">
    <property type="term" value="C:plasma membrane"/>
    <property type="evidence" value="ECO:0007669"/>
    <property type="project" value="UniProtKB-SubCell"/>
</dbReference>
<evidence type="ECO:0000256" key="2">
    <source>
        <dbReference type="ARBA" id="ARBA00004401"/>
    </source>
</evidence>
<comment type="caution">
    <text evidence="9">The sequence shown here is derived from an EMBL/GenBank/DDBJ whole genome shotgun (WGS) entry which is preliminary data.</text>
</comment>
<comment type="subcellular location">
    <subcellularLocation>
        <location evidence="2">Cell membrane</location>
        <topology evidence="2">Single-pass type II membrane protein</topology>
    </subcellularLocation>
    <subcellularLocation>
        <location evidence="7">Membrane</location>
        <topology evidence="7">Single-pass type II membrane protein</topology>
    </subcellularLocation>
</comment>
<evidence type="ECO:0000256" key="5">
    <source>
        <dbReference type="ARBA" id="ARBA00022801"/>
    </source>
</evidence>
<evidence type="ECO:0000313" key="10">
    <source>
        <dbReference type="Proteomes" id="UP000075806"/>
    </source>
</evidence>
<evidence type="ECO:0000256" key="1">
    <source>
        <dbReference type="ARBA" id="ARBA00000677"/>
    </source>
</evidence>
<dbReference type="InterPro" id="IPR019758">
    <property type="entry name" value="Pept_S26A_signal_pept_1_CS"/>
</dbReference>
<proteinExistence type="inferred from homology"/>
<feature type="domain" description="Peptidase S26" evidence="8">
    <location>
        <begin position="12"/>
        <end position="175"/>
    </location>
</feature>
<dbReference type="GO" id="GO:0006465">
    <property type="term" value="P:signal peptide processing"/>
    <property type="evidence" value="ECO:0007669"/>
    <property type="project" value="InterPro"/>
</dbReference>
<dbReference type="PANTHER" id="PTHR43390:SF1">
    <property type="entry name" value="CHLOROPLAST PROCESSING PEPTIDASE"/>
    <property type="match status" value="1"/>
</dbReference>
<dbReference type="AlphaFoldDB" id="A0A162ENI9"/>
<keyword evidence="7" id="KW-0472">Membrane</keyword>
<dbReference type="OrthoDB" id="9802919at2"/>
<dbReference type="Gene3D" id="2.10.109.10">
    <property type="entry name" value="Umud Fragment, subunit A"/>
    <property type="match status" value="1"/>
</dbReference>
<feature type="active site" evidence="6">
    <location>
        <position position="81"/>
    </location>
</feature>
<reference evidence="9" key="1">
    <citation type="submission" date="2016-02" db="EMBL/GenBank/DDBJ databases">
        <title>Genome sequence of Bacillus trypoxylicola KCTC 13244(T).</title>
        <authorList>
            <person name="Jeong H."/>
            <person name="Park S.-H."/>
            <person name="Choi S.-K."/>
        </authorList>
    </citation>
    <scope>NUCLEOTIDE SEQUENCE [LARGE SCALE GENOMIC DNA]</scope>
    <source>
        <strain evidence="9">KCTC 13244</strain>
    </source>
</reference>
<name>A0A162ENI9_9BACI</name>
<dbReference type="PROSITE" id="PS00760">
    <property type="entry name" value="SPASE_I_2"/>
    <property type="match status" value="1"/>
</dbReference>
<dbReference type="EMBL" id="LTAO01000007">
    <property type="protein sequence ID" value="KYG33342.1"/>
    <property type="molecule type" value="Genomic_DNA"/>
</dbReference>
<keyword evidence="7" id="KW-1133">Transmembrane helix</keyword>
<dbReference type="Proteomes" id="UP000075806">
    <property type="component" value="Unassembled WGS sequence"/>
</dbReference>
<evidence type="ECO:0000313" key="9">
    <source>
        <dbReference type="EMBL" id="KYG33342.1"/>
    </source>
</evidence>
<dbReference type="PRINTS" id="PR00727">
    <property type="entry name" value="LEADERPTASE"/>
</dbReference>
<evidence type="ECO:0000256" key="3">
    <source>
        <dbReference type="ARBA" id="ARBA00009370"/>
    </source>
</evidence>
<dbReference type="CDD" id="cd06530">
    <property type="entry name" value="S26_SPase_I"/>
    <property type="match status" value="1"/>
</dbReference>
<dbReference type="GO" id="GO:0009003">
    <property type="term" value="F:signal peptidase activity"/>
    <property type="evidence" value="ECO:0007669"/>
    <property type="project" value="UniProtKB-EC"/>
</dbReference>
<evidence type="ECO:0000256" key="4">
    <source>
        <dbReference type="ARBA" id="ARBA00013208"/>
    </source>
</evidence>